<evidence type="ECO:0000313" key="16">
    <source>
        <dbReference type="EMBL" id="MFL7905699.1"/>
    </source>
</evidence>
<dbReference type="InterPro" id="IPR025201">
    <property type="entry name" value="KdpD_TM"/>
</dbReference>
<evidence type="ECO:0000313" key="15">
    <source>
        <dbReference type="EMBL" id="KAA1053390.1"/>
    </source>
</evidence>
<evidence type="ECO:0000256" key="5">
    <source>
        <dbReference type="ARBA" id="ARBA00022679"/>
    </source>
</evidence>
<keyword evidence="5 16" id="KW-0808">Transferase</keyword>
<comment type="catalytic activity">
    <reaction evidence="1">
        <text>ATP + protein L-histidine = ADP + protein N-phospho-L-histidine.</text>
        <dbReference type="EC" id="2.7.13.3"/>
    </reaction>
</comment>
<comment type="subcellular location">
    <subcellularLocation>
        <location evidence="2">Membrane</location>
        <topology evidence="2">Multi-pass membrane protein</topology>
    </subcellularLocation>
</comment>
<dbReference type="InterPro" id="IPR003594">
    <property type="entry name" value="HATPase_dom"/>
</dbReference>
<dbReference type="EMBL" id="VEWN01000015">
    <property type="protein sequence ID" value="KAA1053390.1"/>
    <property type="molecule type" value="Genomic_DNA"/>
</dbReference>
<evidence type="ECO:0000256" key="10">
    <source>
        <dbReference type="ARBA" id="ARBA00022989"/>
    </source>
</evidence>
<dbReference type="InterPro" id="IPR011495">
    <property type="entry name" value="Sig_transdc_His_kin_sub2_dim/P"/>
</dbReference>
<evidence type="ECO:0000256" key="11">
    <source>
        <dbReference type="ARBA" id="ARBA00023012"/>
    </source>
</evidence>
<feature type="transmembrane region" description="Helical" evidence="13">
    <location>
        <begin position="96"/>
        <end position="115"/>
    </location>
</feature>
<dbReference type="InterPro" id="IPR038318">
    <property type="entry name" value="KdpD_sf"/>
</dbReference>
<evidence type="ECO:0000256" key="3">
    <source>
        <dbReference type="ARBA" id="ARBA00012438"/>
    </source>
</evidence>
<dbReference type="Proteomes" id="UP000325333">
    <property type="component" value="Unassembled WGS sequence"/>
</dbReference>
<keyword evidence="4" id="KW-0597">Phosphoprotein</keyword>
<dbReference type="SUPFAM" id="SSF55874">
    <property type="entry name" value="ATPase domain of HSP90 chaperone/DNA topoisomerase II/histidine kinase"/>
    <property type="match status" value="1"/>
</dbReference>
<evidence type="ECO:0000259" key="14">
    <source>
        <dbReference type="PROSITE" id="PS50109"/>
    </source>
</evidence>
<evidence type="ECO:0000256" key="9">
    <source>
        <dbReference type="ARBA" id="ARBA00022840"/>
    </source>
</evidence>
<keyword evidence="11" id="KW-0902">Two-component regulatory system</keyword>
<dbReference type="AlphaFoldDB" id="A0A2K1FV53"/>
<evidence type="ECO:0000256" key="12">
    <source>
        <dbReference type="ARBA" id="ARBA00023136"/>
    </source>
</evidence>
<evidence type="ECO:0000256" key="13">
    <source>
        <dbReference type="SAM" id="Phobius"/>
    </source>
</evidence>
<accession>A0A5B0KP92</accession>
<dbReference type="Proteomes" id="UP000236268">
    <property type="component" value="Unassembled WGS sequence"/>
</dbReference>
<evidence type="ECO:0000256" key="2">
    <source>
        <dbReference type="ARBA" id="ARBA00004141"/>
    </source>
</evidence>
<dbReference type="GO" id="GO:0004673">
    <property type="term" value="F:protein histidine kinase activity"/>
    <property type="evidence" value="ECO:0007669"/>
    <property type="project" value="UniProtKB-EC"/>
</dbReference>
<comment type="caution">
    <text evidence="17">The sequence shown here is derived from an EMBL/GenBank/DDBJ whole genome shotgun (WGS) entry which is preliminary data.</text>
</comment>
<evidence type="ECO:0000256" key="8">
    <source>
        <dbReference type="ARBA" id="ARBA00022777"/>
    </source>
</evidence>
<dbReference type="PANTHER" id="PTHR41523:SF8">
    <property type="entry name" value="ETHYLENE RESPONSE SENSOR PROTEIN"/>
    <property type="match status" value="1"/>
</dbReference>
<dbReference type="Gene3D" id="3.30.565.10">
    <property type="entry name" value="Histidine kinase-like ATPase, C-terminal domain"/>
    <property type="match status" value="1"/>
</dbReference>
<evidence type="ECO:0000313" key="17">
    <source>
        <dbReference type="EMBL" id="PNQ96406.1"/>
    </source>
</evidence>
<keyword evidence="12 13" id="KW-0472">Membrane</keyword>
<dbReference type="GO" id="GO:0005524">
    <property type="term" value="F:ATP binding"/>
    <property type="evidence" value="ECO:0007669"/>
    <property type="project" value="UniProtKB-KW"/>
</dbReference>
<dbReference type="EMBL" id="JBJLSN010000093">
    <property type="protein sequence ID" value="MFL7905699.1"/>
    <property type="molecule type" value="Genomic_DNA"/>
</dbReference>
<dbReference type="InterPro" id="IPR036890">
    <property type="entry name" value="HATPase_C_sf"/>
</dbReference>
<evidence type="ECO:0000256" key="6">
    <source>
        <dbReference type="ARBA" id="ARBA00022692"/>
    </source>
</evidence>
<reference evidence="16 20" key="3">
    <citation type="submission" date="2024-11" db="EMBL/GenBank/DDBJ databases">
        <title>Draft genome sequences of two bacteria associated to sugarcane roots in Colombia.</title>
        <authorList>
            <person name="Pardo-Diaz S."/>
            <person name="Masmela-Mendoza J."/>
            <person name="Delgadillo-Duran P."/>
            <person name="Bautista E.J."/>
            <person name="Rojas-Tapias D.F."/>
        </authorList>
    </citation>
    <scope>NUCLEOTIDE SEQUENCE [LARGE SCALE GENOMIC DNA]</scope>
    <source>
        <strain evidence="16 20">Ap18</strain>
    </source>
</reference>
<name>A0A2K1FV53_9PROT</name>
<dbReference type="InterPro" id="IPR005467">
    <property type="entry name" value="His_kinase_dom"/>
</dbReference>
<keyword evidence="8 17" id="KW-0418">Kinase</keyword>
<dbReference type="RefSeq" id="WP_103041013.1">
    <property type="nucleotide sequence ID" value="NZ_JBJLSN010000093.1"/>
</dbReference>
<gene>
    <name evidence="16" type="ORF">ACJ41P_31540</name>
    <name evidence="17" type="ORF">C1S70_23975</name>
    <name evidence="15" type="ORF">FH063_002701</name>
</gene>
<dbReference type="GO" id="GO:0016020">
    <property type="term" value="C:membrane"/>
    <property type="evidence" value="ECO:0007669"/>
    <property type="project" value="UniProtKB-SubCell"/>
</dbReference>
<evidence type="ECO:0000313" key="19">
    <source>
        <dbReference type="Proteomes" id="UP000325333"/>
    </source>
</evidence>
<evidence type="ECO:0000256" key="4">
    <source>
        <dbReference type="ARBA" id="ARBA00022553"/>
    </source>
</evidence>
<protein>
    <recommendedName>
        <fullName evidence="3">histidine kinase</fullName>
        <ecNumber evidence="3">2.7.13.3</ecNumber>
    </recommendedName>
</protein>
<dbReference type="Pfam" id="PF02518">
    <property type="entry name" value="HATPase_c"/>
    <property type="match status" value="1"/>
</dbReference>
<feature type="transmembrane region" description="Helical" evidence="13">
    <location>
        <begin position="66"/>
        <end position="84"/>
    </location>
</feature>
<evidence type="ECO:0000256" key="7">
    <source>
        <dbReference type="ARBA" id="ARBA00022741"/>
    </source>
</evidence>
<keyword evidence="20" id="KW-1185">Reference proteome</keyword>
<keyword evidence="6 13" id="KW-0812">Transmembrane</keyword>
<keyword evidence="7" id="KW-0547">Nucleotide-binding</keyword>
<proteinExistence type="predicted"/>
<dbReference type="SMART" id="SM00387">
    <property type="entry name" value="HATPase_c"/>
    <property type="match status" value="1"/>
</dbReference>
<sequence length="334" mass="36935">MENLLLQFLPKAPQSIWVRYGVTAVIIAITTLLRYVLEPILSKYPFLLYIPAIFLVSLLFDRASGFIAVLLSGGFAAWLFMEPRGDLWIADHGDQLAFMIYVGLGLGIAAITEMLRTTLEELCQSWEKLAASDREKDLMLQEIHHRIRNDLQMISAQLTLAAMRPENAQAMMQGTIERIGVLARIYGRLRRVDGASIVNVKEFLESLVEDLQLGMVGVRPIALSARADSVDLDMNTAVAVGTIANELVTNAVKYAFPDAQAGWVDLSFRQEADEYVLCVSDNGVGFTSDQPKGTGLGRQIVQQLALQLRGKLDIQSRTEGGIQAMLRFPVPRPG</sequence>
<dbReference type="PROSITE" id="PS50109">
    <property type="entry name" value="HIS_KIN"/>
    <property type="match status" value="1"/>
</dbReference>
<organism evidence="17 18">
    <name type="scientific">Azospirillum argentinense</name>
    <dbReference type="NCBI Taxonomy" id="2970906"/>
    <lineage>
        <taxon>Bacteria</taxon>
        <taxon>Pseudomonadati</taxon>
        <taxon>Pseudomonadota</taxon>
        <taxon>Alphaproteobacteria</taxon>
        <taxon>Rhodospirillales</taxon>
        <taxon>Azospirillaceae</taxon>
        <taxon>Azospirillum</taxon>
    </lineage>
</organism>
<dbReference type="Pfam" id="PF07568">
    <property type="entry name" value="HisKA_2"/>
    <property type="match status" value="1"/>
</dbReference>
<keyword evidence="9" id="KW-0067">ATP-binding</keyword>
<dbReference type="Proteomes" id="UP001628281">
    <property type="component" value="Unassembled WGS sequence"/>
</dbReference>
<reference evidence="17 18" key="1">
    <citation type="submission" date="2018-01" db="EMBL/GenBank/DDBJ databases">
        <title>Whole genome sequence of Azospirillum brasilense REC3 isolated from strawberry roots.</title>
        <authorList>
            <person name="Fontana C.A."/>
            <person name="Salazar S.M."/>
            <person name="Bassi D."/>
            <person name="Puglisi E."/>
            <person name="Lovaisa N.C."/>
            <person name="Toffoli L.M."/>
            <person name="Pedraza R."/>
            <person name="Cocconcelli P.S."/>
        </authorList>
    </citation>
    <scope>NUCLEOTIDE SEQUENCE [LARGE SCALE GENOMIC DNA]</scope>
    <source>
        <strain evidence="17 18">REC3</strain>
    </source>
</reference>
<dbReference type="EC" id="2.7.13.3" evidence="3"/>
<dbReference type="EMBL" id="POWG01000031">
    <property type="protein sequence ID" value="PNQ96406.1"/>
    <property type="molecule type" value="Genomic_DNA"/>
</dbReference>
<evidence type="ECO:0000256" key="1">
    <source>
        <dbReference type="ARBA" id="ARBA00000085"/>
    </source>
</evidence>
<dbReference type="Gene3D" id="1.20.120.620">
    <property type="entry name" value="Backbone structure of the membrane domain of e. Coli histidine kinase receptor kdpd"/>
    <property type="match status" value="1"/>
</dbReference>
<evidence type="ECO:0000313" key="20">
    <source>
        <dbReference type="Proteomes" id="UP001628281"/>
    </source>
</evidence>
<feature type="transmembrane region" description="Helical" evidence="13">
    <location>
        <begin position="16"/>
        <end position="37"/>
    </location>
</feature>
<evidence type="ECO:0000313" key="18">
    <source>
        <dbReference type="Proteomes" id="UP000236268"/>
    </source>
</evidence>
<dbReference type="GO" id="GO:0000160">
    <property type="term" value="P:phosphorelay signal transduction system"/>
    <property type="evidence" value="ECO:0007669"/>
    <property type="project" value="UniProtKB-KW"/>
</dbReference>
<dbReference type="Gene3D" id="3.30.450.20">
    <property type="entry name" value="PAS domain"/>
    <property type="match status" value="1"/>
</dbReference>
<dbReference type="Pfam" id="PF13493">
    <property type="entry name" value="DUF4118"/>
    <property type="match status" value="1"/>
</dbReference>
<feature type="domain" description="Histidine kinase" evidence="14">
    <location>
        <begin position="142"/>
        <end position="332"/>
    </location>
</feature>
<accession>A0A2K1FV53</accession>
<keyword evidence="10 13" id="KW-1133">Transmembrane helix</keyword>
<reference evidence="15 19" key="2">
    <citation type="submission" date="2019-07" db="EMBL/GenBank/DDBJ databases">
        <title>Genome sequencing of the stress-tolerant strain Azospirillum brasilense Az19.</title>
        <authorList>
            <person name="Maroniche G.A."/>
            <person name="Garcia J.E."/>
            <person name="Pagnussat L."/>
            <person name="Amenta M."/>
            <person name="Creus C.M."/>
        </authorList>
    </citation>
    <scope>NUCLEOTIDE SEQUENCE [LARGE SCALE GENOMIC DNA]</scope>
    <source>
        <strain evidence="15 19">Az19</strain>
    </source>
</reference>
<dbReference type="PANTHER" id="PTHR41523">
    <property type="entry name" value="TWO-COMPONENT SYSTEM SENSOR PROTEIN"/>
    <property type="match status" value="1"/>
</dbReference>